<dbReference type="AlphaFoldDB" id="A0A7E4V7X9"/>
<dbReference type="Pfam" id="PF09271">
    <property type="entry name" value="LAG1-DNAbind"/>
    <property type="match status" value="1"/>
</dbReference>
<evidence type="ECO:0000256" key="2">
    <source>
        <dbReference type="ARBA" id="ARBA00009704"/>
    </source>
</evidence>
<dbReference type="Gene3D" id="2.60.40.10">
    <property type="entry name" value="Immunoglobulins"/>
    <property type="match status" value="1"/>
</dbReference>
<dbReference type="Gene3D" id="2.80.10.50">
    <property type="match status" value="1"/>
</dbReference>
<dbReference type="Proteomes" id="UP000492821">
    <property type="component" value="Unassembled WGS sequence"/>
</dbReference>
<dbReference type="InterPro" id="IPR038007">
    <property type="entry name" value="RBP-Jkappa_IPT"/>
</dbReference>
<reference evidence="10" key="1">
    <citation type="journal article" date="2013" name="Genetics">
        <title>The draft genome and transcriptome of Panagrellus redivivus are shaped by the harsh demands of a free-living lifestyle.</title>
        <authorList>
            <person name="Srinivasan J."/>
            <person name="Dillman A.R."/>
            <person name="Macchietto M.G."/>
            <person name="Heikkinen L."/>
            <person name="Lakso M."/>
            <person name="Fracchia K.M."/>
            <person name="Antoshechkin I."/>
            <person name="Mortazavi A."/>
            <person name="Wong G."/>
            <person name="Sternberg P.W."/>
        </authorList>
    </citation>
    <scope>NUCLEOTIDE SEQUENCE [LARGE SCALE GENOMIC DNA]</scope>
    <source>
        <strain evidence="10">MT8872</strain>
    </source>
</reference>
<organism evidence="10 11">
    <name type="scientific">Panagrellus redivivus</name>
    <name type="common">Microworm</name>
    <dbReference type="NCBI Taxonomy" id="6233"/>
    <lineage>
        <taxon>Eukaryota</taxon>
        <taxon>Metazoa</taxon>
        <taxon>Ecdysozoa</taxon>
        <taxon>Nematoda</taxon>
        <taxon>Chromadorea</taxon>
        <taxon>Rhabditida</taxon>
        <taxon>Tylenchina</taxon>
        <taxon>Panagrolaimomorpha</taxon>
        <taxon>Panagrolaimoidea</taxon>
        <taxon>Panagrolaimidae</taxon>
        <taxon>Panagrellus</taxon>
    </lineage>
</organism>
<keyword evidence="10" id="KW-1185">Reference proteome</keyword>
<dbReference type="Gene3D" id="2.60.40.1450">
    <property type="entry name" value="LAG1, DNA binding domain"/>
    <property type="match status" value="1"/>
</dbReference>
<keyword evidence="5" id="KW-0804">Transcription</keyword>
<dbReference type="InterPro" id="IPR014756">
    <property type="entry name" value="Ig_E-set"/>
</dbReference>
<dbReference type="SMART" id="SM01268">
    <property type="entry name" value="BTD"/>
    <property type="match status" value="1"/>
</dbReference>
<feature type="domain" description="RBP-J/Cbf11/Cbf12 DNA binding" evidence="8">
    <location>
        <begin position="25"/>
        <end position="150"/>
    </location>
</feature>
<protein>
    <submittedName>
        <fullName evidence="11">BTD domain-containing protein</fullName>
    </submittedName>
</protein>
<dbReference type="SMART" id="SM01267">
    <property type="entry name" value="LAG1_DNAbind"/>
    <property type="match status" value="1"/>
</dbReference>
<evidence type="ECO:0000256" key="6">
    <source>
        <dbReference type="ARBA" id="ARBA00023242"/>
    </source>
</evidence>
<proteinExistence type="inferred from homology"/>
<dbReference type="InterPro" id="IPR008967">
    <property type="entry name" value="p53-like_TF_DNA-bd_sf"/>
</dbReference>
<evidence type="ECO:0000256" key="4">
    <source>
        <dbReference type="ARBA" id="ARBA00023125"/>
    </source>
</evidence>
<evidence type="ECO:0000256" key="7">
    <source>
        <dbReference type="SAM" id="MobiDB-lite"/>
    </source>
</evidence>
<dbReference type="GO" id="GO:0001228">
    <property type="term" value="F:DNA-binding transcription activator activity, RNA polymerase II-specific"/>
    <property type="evidence" value="ECO:0007669"/>
    <property type="project" value="InterPro"/>
</dbReference>
<dbReference type="GO" id="GO:0000978">
    <property type="term" value="F:RNA polymerase II cis-regulatory region sequence-specific DNA binding"/>
    <property type="evidence" value="ECO:0007669"/>
    <property type="project" value="InterPro"/>
</dbReference>
<dbReference type="PANTHER" id="PTHR10665">
    <property type="entry name" value="RECOMBINING BINDING PROTEIN SUPPRESSOR OF HAIRLESS"/>
    <property type="match status" value="1"/>
</dbReference>
<evidence type="ECO:0000256" key="5">
    <source>
        <dbReference type="ARBA" id="ARBA00023163"/>
    </source>
</evidence>
<reference evidence="11" key="2">
    <citation type="submission" date="2020-10" db="UniProtKB">
        <authorList>
            <consortium name="WormBaseParasite"/>
        </authorList>
    </citation>
    <scope>IDENTIFICATION</scope>
</reference>
<dbReference type="InterPro" id="IPR040159">
    <property type="entry name" value="CLS_fam"/>
</dbReference>
<dbReference type="SUPFAM" id="SSF110217">
    <property type="entry name" value="DNA-binding protein LAG-1 (CSL)"/>
    <property type="match status" value="1"/>
</dbReference>
<sequence>MAAEMTVTREKLAEYLAAPDKFDCGIAIFHADVITMSPGTVNGYFCPPPQVRLFGDGWKKLFDDAENASKLTSDQLSEQPTSSSANHPLDLSSEKKQAAENMLYVTGCAENDLLSLKVNMYRPAKRNPESFLSKQMKVVAEPSSRIRSGSTVAIFNKSETAGTRYLHVSSDGPHLIPSHDNWSPLVIYHVTKPNPRQRQDPVKLKSGDIYHGSFVKLVDRITGVVLPDVRIMKVLEHGVIPLDELNSRNHPVCQLQNYALQMIQDSKSYMSIHDDVIGTYTSALLTVQKMDQITDAEEWTIMSTDEAKFRFYEAMGPVSGPVTPVPTIIDIKMKKTVKSDRTPITLVEFIGSNFRNEHQIWCGLHELRQYVESPERITCFHPTHQEVSNPPGSEMFREVSGEVGFPITITRSDGVIYGTPYYFVYNINNGSSRLEKIDPLTEFTNS</sequence>
<dbReference type="InterPro" id="IPR037095">
    <property type="entry name" value="RBP-J/Cbf11_DNA-bd_sf"/>
</dbReference>
<feature type="compositionally biased region" description="Polar residues" evidence="7">
    <location>
        <begin position="70"/>
        <end position="86"/>
    </location>
</feature>
<dbReference type="InterPro" id="IPR013783">
    <property type="entry name" value="Ig-like_fold"/>
</dbReference>
<keyword evidence="3" id="KW-0805">Transcription regulation</keyword>
<dbReference type="InterPro" id="IPR015350">
    <property type="entry name" value="Beta-trefoil_DNA-bd_dom"/>
</dbReference>
<dbReference type="InterPro" id="IPR036358">
    <property type="entry name" value="BTD_sf"/>
</dbReference>
<name>A0A7E4V7X9_PANRE</name>
<evidence type="ECO:0000313" key="10">
    <source>
        <dbReference type="Proteomes" id="UP000492821"/>
    </source>
</evidence>
<evidence type="ECO:0000259" key="9">
    <source>
        <dbReference type="SMART" id="SM01268"/>
    </source>
</evidence>
<dbReference type="SUPFAM" id="SSF81296">
    <property type="entry name" value="E set domains"/>
    <property type="match status" value="1"/>
</dbReference>
<evidence type="ECO:0000256" key="3">
    <source>
        <dbReference type="ARBA" id="ARBA00023015"/>
    </source>
</evidence>
<comment type="similarity">
    <text evidence="2">Belongs to the Su(H) family.</text>
</comment>
<feature type="domain" description="Beta-trefoil DNA-binding" evidence="9">
    <location>
        <begin position="144"/>
        <end position="299"/>
    </location>
</feature>
<comment type="subcellular location">
    <subcellularLocation>
        <location evidence="1">Nucleus</location>
    </subcellularLocation>
</comment>
<dbReference type="Pfam" id="PF20144">
    <property type="entry name" value="TIG_SUH"/>
    <property type="match status" value="1"/>
</dbReference>
<keyword evidence="6" id="KW-0539">Nucleus</keyword>
<dbReference type="InterPro" id="IPR015351">
    <property type="entry name" value="RBP-J/Cbf11/Cbf12_DNA-bd"/>
</dbReference>
<keyword evidence="4" id="KW-0238">DNA-binding</keyword>
<dbReference type="WBParaSite" id="Pan_g17275.t3">
    <property type="protein sequence ID" value="Pan_g17275.t3"/>
    <property type="gene ID" value="Pan_g17275"/>
</dbReference>
<dbReference type="GO" id="GO:0005634">
    <property type="term" value="C:nucleus"/>
    <property type="evidence" value="ECO:0007669"/>
    <property type="project" value="UniProtKB-SubCell"/>
</dbReference>
<dbReference type="Pfam" id="PF09270">
    <property type="entry name" value="BTD"/>
    <property type="match status" value="1"/>
</dbReference>
<accession>A0A7E4V7X9</accession>
<evidence type="ECO:0000259" key="8">
    <source>
        <dbReference type="SMART" id="SM01267"/>
    </source>
</evidence>
<evidence type="ECO:0000256" key="1">
    <source>
        <dbReference type="ARBA" id="ARBA00004123"/>
    </source>
</evidence>
<feature type="region of interest" description="Disordered" evidence="7">
    <location>
        <begin position="70"/>
        <end position="92"/>
    </location>
</feature>
<dbReference type="SUPFAM" id="SSF49417">
    <property type="entry name" value="p53-like transcription factors"/>
    <property type="match status" value="1"/>
</dbReference>
<evidence type="ECO:0000313" key="11">
    <source>
        <dbReference type="WBParaSite" id="Pan_g17275.t3"/>
    </source>
</evidence>